<protein>
    <submittedName>
        <fullName evidence="1">Uncharacterized protein</fullName>
    </submittedName>
</protein>
<gene>
    <name evidence="1" type="ORF">GCM10011374_35700</name>
</gene>
<reference evidence="1" key="2">
    <citation type="submission" date="2020-09" db="EMBL/GenBank/DDBJ databases">
        <authorList>
            <person name="Sun Q."/>
            <person name="Zhou Y."/>
        </authorList>
    </citation>
    <scope>NUCLEOTIDE SEQUENCE</scope>
    <source>
        <strain evidence="1">CGMCC 1.12187</strain>
    </source>
</reference>
<dbReference type="RefSeq" id="WP_188539682.1">
    <property type="nucleotide sequence ID" value="NZ_BMEQ01000029.1"/>
</dbReference>
<evidence type="ECO:0000313" key="2">
    <source>
        <dbReference type="Proteomes" id="UP000638848"/>
    </source>
</evidence>
<name>A0A917H521_9MICC</name>
<evidence type="ECO:0000313" key="1">
    <source>
        <dbReference type="EMBL" id="GGG68221.1"/>
    </source>
</evidence>
<organism evidence="1 2">
    <name type="scientific">Kocuria dechangensis</name>
    <dbReference type="NCBI Taxonomy" id="1176249"/>
    <lineage>
        <taxon>Bacteria</taxon>
        <taxon>Bacillati</taxon>
        <taxon>Actinomycetota</taxon>
        <taxon>Actinomycetes</taxon>
        <taxon>Micrococcales</taxon>
        <taxon>Micrococcaceae</taxon>
        <taxon>Kocuria</taxon>
    </lineage>
</organism>
<accession>A0A917H521</accession>
<reference evidence="1" key="1">
    <citation type="journal article" date="2014" name="Int. J. Syst. Evol. Microbiol.">
        <title>Complete genome sequence of Corynebacterium casei LMG S-19264T (=DSM 44701T), isolated from a smear-ripened cheese.</title>
        <authorList>
            <consortium name="US DOE Joint Genome Institute (JGI-PGF)"/>
            <person name="Walter F."/>
            <person name="Albersmeier A."/>
            <person name="Kalinowski J."/>
            <person name="Ruckert C."/>
        </authorList>
    </citation>
    <scope>NUCLEOTIDE SEQUENCE</scope>
    <source>
        <strain evidence="1">CGMCC 1.12187</strain>
    </source>
</reference>
<proteinExistence type="predicted"/>
<keyword evidence="2" id="KW-1185">Reference proteome</keyword>
<comment type="caution">
    <text evidence="1">The sequence shown here is derived from an EMBL/GenBank/DDBJ whole genome shotgun (WGS) entry which is preliminary data.</text>
</comment>
<dbReference type="Proteomes" id="UP000638848">
    <property type="component" value="Unassembled WGS sequence"/>
</dbReference>
<dbReference type="AlphaFoldDB" id="A0A917H521"/>
<dbReference type="EMBL" id="BMEQ01000029">
    <property type="protein sequence ID" value="GGG68221.1"/>
    <property type="molecule type" value="Genomic_DNA"/>
</dbReference>
<sequence>MTMPFTASDHPRDSGGRFAAKAHDEAPVALTPAAPEPFVHLTTPEYSMLQAEKAAAERGWTTSAPTWPREDYGYETKRTDYTPTEADAAAVRALLEAEDDSTVAVYWEEKQWSEENGVYHSEELMIEAGEDFFVYQDQDGPAEALGTLFAELDDDQEDRA</sequence>